<keyword evidence="5" id="KW-1185">Reference proteome</keyword>
<keyword evidence="2" id="KW-0812">Transmembrane</keyword>
<dbReference type="InterPro" id="IPR012336">
    <property type="entry name" value="Thioredoxin-like_fold"/>
</dbReference>
<name>A0A317C287_9GAMM</name>
<evidence type="ECO:0000313" key="5">
    <source>
        <dbReference type="Proteomes" id="UP000245539"/>
    </source>
</evidence>
<dbReference type="SUPFAM" id="SSF52833">
    <property type="entry name" value="Thioredoxin-like"/>
    <property type="match status" value="1"/>
</dbReference>
<protein>
    <submittedName>
        <fullName evidence="4">Disulfide bond formation protein DsbA</fullName>
    </submittedName>
</protein>
<keyword evidence="2" id="KW-1133">Transmembrane helix</keyword>
<evidence type="ECO:0000259" key="3">
    <source>
        <dbReference type="PROSITE" id="PS51352"/>
    </source>
</evidence>
<dbReference type="Proteomes" id="UP000245539">
    <property type="component" value="Unassembled WGS sequence"/>
</dbReference>
<dbReference type="Pfam" id="PF13462">
    <property type="entry name" value="Thioredoxin_4"/>
    <property type="match status" value="1"/>
</dbReference>
<dbReference type="EMBL" id="QGKM01000079">
    <property type="protein sequence ID" value="PWQ92648.1"/>
    <property type="molecule type" value="Genomic_DNA"/>
</dbReference>
<evidence type="ECO:0000256" key="2">
    <source>
        <dbReference type="SAM" id="Phobius"/>
    </source>
</evidence>
<dbReference type="OrthoDB" id="9780340at2"/>
<dbReference type="PANTHER" id="PTHR13887:SF55">
    <property type="entry name" value="SLR0313 PROTEIN"/>
    <property type="match status" value="1"/>
</dbReference>
<dbReference type="AlphaFoldDB" id="A0A317C287"/>
<reference evidence="4 5" key="1">
    <citation type="submission" date="2018-05" db="EMBL/GenBank/DDBJ databases">
        <title>Leucothrix arctica sp. nov., isolated from Arctic seawater.</title>
        <authorList>
            <person name="Choi A."/>
            <person name="Baek K."/>
        </authorList>
    </citation>
    <scope>NUCLEOTIDE SEQUENCE [LARGE SCALE GENOMIC DNA]</scope>
    <source>
        <strain evidence="4 5">JCM 18388</strain>
    </source>
</reference>
<organism evidence="4 5">
    <name type="scientific">Leucothrix pacifica</name>
    <dbReference type="NCBI Taxonomy" id="1247513"/>
    <lineage>
        <taxon>Bacteria</taxon>
        <taxon>Pseudomonadati</taxon>
        <taxon>Pseudomonadota</taxon>
        <taxon>Gammaproteobacteria</taxon>
        <taxon>Thiotrichales</taxon>
        <taxon>Thiotrichaceae</taxon>
        <taxon>Leucothrix</taxon>
    </lineage>
</organism>
<dbReference type="InterPro" id="IPR036249">
    <property type="entry name" value="Thioredoxin-like_sf"/>
</dbReference>
<dbReference type="RefSeq" id="WP_109839465.1">
    <property type="nucleotide sequence ID" value="NZ_QGKM01000079.1"/>
</dbReference>
<proteinExistence type="inferred from homology"/>
<dbReference type="Gene3D" id="3.40.30.10">
    <property type="entry name" value="Glutaredoxin"/>
    <property type="match status" value="1"/>
</dbReference>
<keyword evidence="2" id="KW-0472">Membrane</keyword>
<evidence type="ECO:0000313" key="4">
    <source>
        <dbReference type="EMBL" id="PWQ92648.1"/>
    </source>
</evidence>
<comment type="caution">
    <text evidence="4">The sequence shown here is derived from an EMBL/GenBank/DDBJ whole genome shotgun (WGS) entry which is preliminary data.</text>
</comment>
<accession>A0A317C287</accession>
<dbReference type="InterPro" id="IPR013766">
    <property type="entry name" value="Thioredoxin_domain"/>
</dbReference>
<dbReference type="PANTHER" id="PTHR13887">
    <property type="entry name" value="GLUTATHIONE S-TRANSFERASE KAPPA"/>
    <property type="match status" value="1"/>
</dbReference>
<gene>
    <name evidence="4" type="ORF">DKW60_20155</name>
</gene>
<evidence type="ECO:0000256" key="1">
    <source>
        <dbReference type="ARBA" id="ARBA00005791"/>
    </source>
</evidence>
<dbReference type="PROSITE" id="PS51352">
    <property type="entry name" value="THIOREDOXIN_2"/>
    <property type="match status" value="1"/>
</dbReference>
<comment type="similarity">
    <text evidence="1">Belongs to the thioredoxin family. DsbA subfamily.</text>
</comment>
<sequence length="231" mass="25405">MSKKQQQREIREQKQAAAERKAGMMKIVYMAIGAIVLAAILIAVLRGVVQPAASVDEVVASDHVKGNPDAPLTIVKYSDFQCPACATQYRSIKEVWAPIKSSIRFVYRHFPLTNIHPHALTAAYYTEAAALQGKFWEMHDLMFDNQSRWTGVKEIEPVFDGYVKQLGLDAEKFAADLKSSAVKEKVAADMQSAKKAQAASTPSMYLNGKLMTGVREAEALKAAIREAKSGS</sequence>
<feature type="domain" description="Thioredoxin" evidence="3">
    <location>
        <begin position="30"/>
        <end position="229"/>
    </location>
</feature>
<feature type="transmembrane region" description="Helical" evidence="2">
    <location>
        <begin position="27"/>
        <end position="49"/>
    </location>
</feature>